<dbReference type="EMBL" id="KV454018">
    <property type="protein sequence ID" value="ODV93532.1"/>
    <property type="molecule type" value="Genomic_DNA"/>
</dbReference>
<dbReference type="PANTHER" id="PTHR10953">
    <property type="entry name" value="UBIQUITIN-ACTIVATING ENZYME E1"/>
    <property type="match status" value="1"/>
</dbReference>
<dbReference type="STRING" id="669874.A0A1E4TP90"/>
<evidence type="ECO:0000256" key="2">
    <source>
        <dbReference type="ARBA" id="ARBA00022490"/>
    </source>
</evidence>
<evidence type="ECO:0000313" key="4">
    <source>
        <dbReference type="EMBL" id="ODV93532.1"/>
    </source>
</evidence>
<dbReference type="GO" id="GO:0016925">
    <property type="term" value="P:protein sumoylation"/>
    <property type="evidence" value="ECO:0007669"/>
    <property type="project" value="EnsemblFungi"/>
</dbReference>
<dbReference type="AlphaFoldDB" id="A0A1E4TP90"/>
<dbReference type="GO" id="GO:0005829">
    <property type="term" value="C:cytosol"/>
    <property type="evidence" value="ECO:0007669"/>
    <property type="project" value="EnsemblFungi"/>
</dbReference>
<evidence type="ECO:0000313" key="5">
    <source>
        <dbReference type="Proteomes" id="UP000094236"/>
    </source>
</evidence>
<organism evidence="4 5">
    <name type="scientific">Pachysolen tannophilus NRRL Y-2460</name>
    <dbReference type="NCBI Taxonomy" id="669874"/>
    <lineage>
        <taxon>Eukaryota</taxon>
        <taxon>Fungi</taxon>
        <taxon>Dikarya</taxon>
        <taxon>Ascomycota</taxon>
        <taxon>Saccharomycotina</taxon>
        <taxon>Pichiomycetes</taxon>
        <taxon>Pachysolenaceae</taxon>
        <taxon>Pachysolen</taxon>
    </lineage>
</organism>
<feature type="domain" description="THIF-type NAD/FAD binding fold" evidence="3">
    <location>
        <begin position="19"/>
        <end position="347"/>
    </location>
</feature>
<dbReference type="GO" id="GO:0031510">
    <property type="term" value="C:SUMO activating enzyme complex"/>
    <property type="evidence" value="ECO:0007669"/>
    <property type="project" value="EnsemblFungi"/>
</dbReference>
<dbReference type="InterPro" id="IPR035985">
    <property type="entry name" value="Ubiquitin-activating_enz"/>
</dbReference>
<dbReference type="GO" id="GO:0019948">
    <property type="term" value="F:SUMO activating enzyme activity"/>
    <property type="evidence" value="ECO:0007669"/>
    <property type="project" value="EnsemblFungi"/>
</dbReference>
<evidence type="ECO:0000256" key="1">
    <source>
        <dbReference type="ARBA" id="ARBA00004496"/>
    </source>
</evidence>
<dbReference type="Proteomes" id="UP000094236">
    <property type="component" value="Unassembled WGS sequence"/>
</dbReference>
<evidence type="ECO:0000259" key="3">
    <source>
        <dbReference type="Pfam" id="PF00899"/>
    </source>
</evidence>
<name>A0A1E4TP90_PACTA</name>
<proteinExistence type="predicted"/>
<keyword evidence="5" id="KW-1185">Reference proteome</keyword>
<dbReference type="InterPro" id="IPR045886">
    <property type="entry name" value="ThiF/MoeB/HesA"/>
</dbReference>
<reference evidence="5" key="1">
    <citation type="submission" date="2016-05" db="EMBL/GenBank/DDBJ databases">
        <title>Comparative genomics of biotechnologically important yeasts.</title>
        <authorList>
            <consortium name="DOE Joint Genome Institute"/>
            <person name="Riley R."/>
            <person name="Haridas S."/>
            <person name="Wolfe K.H."/>
            <person name="Lopes M.R."/>
            <person name="Hittinger C.T."/>
            <person name="Goker M."/>
            <person name="Salamov A."/>
            <person name="Wisecaver J."/>
            <person name="Long T.M."/>
            <person name="Aerts A.L."/>
            <person name="Barry K."/>
            <person name="Choi C."/>
            <person name="Clum A."/>
            <person name="Coughlan A.Y."/>
            <person name="Deshpande S."/>
            <person name="Douglass A.P."/>
            <person name="Hanson S.J."/>
            <person name="Klenk H.-P."/>
            <person name="Labutti K."/>
            <person name="Lapidus A."/>
            <person name="Lindquist E."/>
            <person name="Lipzen A."/>
            <person name="Meier-Kolthoff J.P."/>
            <person name="Ohm R.A."/>
            <person name="Otillar R.P."/>
            <person name="Pangilinan J."/>
            <person name="Peng Y."/>
            <person name="Rokas A."/>
            <person name="Rosa C.A."/>
            <person name="Scheuner C."/>
            <person name="Sibirny A.A."/>
            <person name="Slot J.C."/>
            <person name="Stielow J.B."/>
            <person name="Sun H."/>
            <person name="Kurtzman C.P."/>
            <person name="Blackwell M."/>
            <person name="Grigoriev I.V."/>
            <person name="Jeffries T.W."/>
        </authorList>
    </citation>
    <scope>NUCLEOTIDE SEQUENCE [LARGE SCALE GENOMIC DNA]</scope>
    <source>
        <strain evidence="5">NRRL Y-2460</strain>
    </source>
</reference>
<keyword evidence="2" id="KW-0963">Cytoplasm</keyword>
<dbReference type="InterPro" id="IPR000594">
    <property type="entry name" value="ThiF_NAD_FAD-bd"/>
</dbReference>
<dbReference type="SUPFAM" id="SSF69572">
    <property type="entry name" value="Activating enzymes of the ubiquitin-like proteins"/>
    <property type="match status" value="1"/>
</dbReference>
<accession>A0A1E4TP90</accession>
<dbReference type="Gene3D" id="3.40.50.720">
    <property type="entry name" value="NAD(P)-binding Rossmann-like Domain"/>
    <property type="match status" value="1"/>
</dbReference>
<gene>
    <name evidence="4" type="ORF">PACTADRAFT_5311</name>
</gene>
<dbReference type="OrthoDB" id="1708823at2759"/>
<comment type="subcellular location">
    <subcellularLocation>
        <location evidence="1">Cytoplasm</location>
    </subcellularLocation>
</comment>
<protein>
    <recommendedName>
        <fullName evidence="3">THIF-type NAD/FAD binding fold domain-containing protein</fullName>
    </recommendedName>
</protein>
<sequence>MVENKEDNKTLSADEIALYDRQIRLWGIDAQTRIRSSKILIVNLSYVGVEIVKNLMLSGIGQLTIWDSSVVCEEDLDGNFFVNETHLGKLKAEASFNKIKDLNSRVKLNVITTELDMSDNDFFQKFDLIIGTELIKTNIVKLNGITRNLNIPFYSTGLHGLFGYIFVDLINYQSSLKIPKNFNNTYNKLGEIDSAREIVKMNQLKENDEILDEIIFSNNYKPFEDVINLQNLKLNEVYTTKRKLKKITPSLPIILTLFDYPLNKEKIDDVDIEFKDLQAKNLKTIEILKLNLKNDDEYLKILSKQAFCQFAPVSAILGGAVAQDVIQFLSGKNCFNNFVILDGIKSEMPIYIL</sequence>
<dbReference type="Pfam" id="PF00899">
    <property type="entry name" value="ThiF"/>
    <property type="match status" value="1"/>
</dbReference>
<dbReference type="PANTHER" id="PTHR10953:SF162">
    <property type="entry name" value="SUMO-ACTIVATING ENZYME SUBUNIT 1"/>
    <property type="match status" value="1"/>
</dbReference>